<feature type="transmembrane region" description="Helical" evidence="2">
    <location>
        <begin position="14"/>
        <end position="37"/>
    </location>
</feature>
<keyword evidence="4" id="KW-1185">Reference proteome</keyword>
<dbReference type="InterPro" id="IPR052894">
    <property type="entry name" value="AsmA-related"/>
</dbReference>
<sequence>MTETVRRKPAYRRWWFWLLVLALAWLVTGFGLVPLYLASAIPERVQQYLGWTADTGDVSFNPFTFTLTAEDVKAKDGEGAPVFEAGAVTLNLGFLQLIRGSLNAQQLTLDNPFLRVDLLGDGRTNLVKDWREHGATGSNEGDRSSVQWMLGEGVVNGGRLQLRRLPAGDDNEPHTLTLEALGLTVTDVATTDQDKAGSYSLQAVMGEQVLESEGTLSLSPVWSNGRLSLDNVSADTLRAWLGDHLPWSVKSGRLTFETAYQFAHDNQGIALATRDGQLSATRLELADHEQPDQVLASADTLAMQGVAFNLDGPELVISAVTGESLHLDAVVSRDGTLNLTRSLRGSGETSSEGDSGDGRGLRWSVGRLDINKSTIAWLDERPESAVRLALQNVELSLGAMTEQLEEAITYQARGELEQGGTVSANGQFTLAPLTFEGGLNLDQLMLAPFNGYLREVSELEVLEGRLNLSGNIDIDVQDDPLTGTFSGRGSISQFDGRLPDEDDSILAWRELRLDPIEYNFSPARLELGTVTLSEPELGVVQYPHQPLNLVRFLGPASGEPAGSADSEAEGAPPLIFRLRQLDLANGEVRYTDHTPRPSFTSRLHDLEASVSGLSNITPQQGRFSLRGTLDDSGDFRADGTIATLGTDGRSEINATLEELSMPALNSYFGFYLGYRVDSGKLSGEGRYELQGTQLDATNHLVLERLELGEAVQSDAEITAPVRLGLALLRDEDNRVSLEIPVSGDLADPEFSLGPVMMRTLRASLVKAAMSPFNLLGSIADLGDYSPEELGGVAFLAGETTLVMGEYTKMESVAKALEAREEIVLTIRGVALESVDRPALEARLGDDESLPDNALESLASQRGTSLKSLLVEEYGVADGQIFLREPEVRPGEGGEGPVTIEFELESR</sequence>
<dbReference type="GO" id="GO:0005886">
    <property type="term" value="C:plasma membrane"/>
    <property type="evidence" value="ECO:0007669"/>
    <property type="project" value="TreeGrafter"/>
</dbReference>
<dbReference type="PANTHER" id="PTHR30441:SF8">
    <property type="entry name" value="DUF748 DOMAIN-CONTAINING PROTEIN"/>
    <property type="match status" value="1"/>
</dbReference>
<evidence type="ECO:0000256" key="1">
    <source>
        <dbReference type="SAM" id="MobiDB-lite"/>
    </source>
</evidence>
<accession>A0A1I0EBG2</accession>
<gene>
    <name evidence="3" type="ORF">SAMN04487962_109104</name>
</gene>
<dbReference type="STRING" id="430453.SAMN04487962_109104"/>
<protein>
    <submittedName>
        <fullName evidence="3">Uncharacterized protein</fullName>
    </submittedName>
</protein>
<keyword evidence="2" id="KW-0812">Transmembrane</keyword>
<keyword evidence="2" id="KW-0472">Membrane</keyword>
<dbReference type="Proteomes" id="UP000198762">
    <property type="component" value="Unassembled WGS sequence"/>
</dbReference>
<keyword evidence="2" id="KW-1133">Transmembrane helix</keyword>
<proteinExistence type="predicted"/>
<feature type="region of interest" description="Disordered" evidence="1">
    <location>
        <begin position="886"/>
        <end position="906"/>
    </location>
</feature>
<dbReference type="InterPro" id="IPR008023">
    <property type="entry name" value="DUF748"/>
</dbReference>
<dbReference type="GO" id="GO:0090313">
    <property type="term" value="P:regulation of protein targeting to membrane"/>
    <property type="evidence" value="ECO:0007669"/>
    <property type="project" value="TreeGrafter"/>
</dbReference>
<dbReference type="Pfam" id="PF05359">
    <property type="entry name" value="DUF748"/>
    <property type="match status" value="3"/>
</dbReference>
<dbReference type="AlphaFoldDB" id="A0A1I0EBG2"/>
<organism evidence="3 4">
    <name type="scientific">Marinobacter segnicrescens</name>
    <dbReference type="NCBI Taxonomy" id="430453"/>
    <lineage>
        <taxon>Bacteria</taxon>
        <taxon>Pseudomonadati</taxon>
        <taxon>Pseudomonadota</taxon>
        <taxon>Gammaproteobacteria</taxon>
        <taxon>Pseudomonadales</taxon>
        <taxon>Marinobacteraceae</taxon>
        <taxon>Marinobacter</taxon>
    </lineage>
</organism>
<evidence type="ECO:0000313" key="3">
    <source>
        <dbReference type="EMBL" id="SET42599.1"/>
    </source>
</evidence>
<dbReference type="OrthoDB" id="9757969at2"/>
<dbReference type="RefSeq" id="WP_091851730.1">
    <property type="nucleotide sequence ID" value="NZ_FOHZ01000009.1"/>
</dbReference>
<name>A0A1I0EBG2_9GAMM</name>
<evidence type="ECO:0000313" key="4">
    <source>
        <dbReference type="Proteomes" id="UP000198762"/>
    </source>
</evidence>
<evidence type="ECO:0000256" key="2">
    <source>
        <dbReference type="SAM" id="Phobius"/>
    </source>
</evidence>
<dbReference type="EMBL" id="FOHZ01000009">
    <property type="protein sequence ID" value="SET42599.1"/>
    <property type="molecule type" value="Genomic_DNA"/>
</dbReference>
<reference evidence="4" key="1">
    <citation type="submission" date="2016-10" db="EMBL/GenBank/DDBJ databases">
        <authorList>
            <person name="Varghese N."/>
            <person name="Submissions S."/>
        </authorList>
    </citation>
    <scope>NUCLEOTIDE SEQUENCE [LARGE SCALE GENOMIC DNA]</scope>
    <source>
        <strain evidence="4">CGMCC 1.6489</strain>
    </source>
</reference>
<dbReference type="PANTHER" id="PTHR30441">
    <property type="entry name" value="DUF748 DOMAIN-CONTAINING PROTEIN"/>
    <property type="match status" value="1"/>
</dbReference>